<dbReference type="Gene3D" id="2.170.15.10">
    <property type="entry name" value="Proaerolysin, chain A, domain 3"/>
    <property type="match status" value="1"/>
</dbReference>
<dbReference type="Proteomes" id="UP001158576">
    <property type="component" value="Chromosome 2"/>
</dbReference>
<sequence length="443" mass="50255">MKLSAYFLSSFLCDPIPQEENLPSSDSNKIAQSSIQRSVSLFDRLPDALMDKFADIGEYSCNNAQFHYEGPSKIAFDNRIAVKQEDIQKAFGSMFTSDLVIQYMTEITQYMSFIGYFQGHSLDYPDQWLDFLDTRADFLGNFFTEGLINALRHFPFNECKRKIVTNTTQKFINTQNAILDNDRIRAPILLVSIDKTESKSLSARTDDQEDSDEFYAVQEIVNNSNGPQTVTIEKDIVKMTAQTHTTTNSWNWGISEKYSFKAEEEFGFVKTSESVEIGINAGVSSSSTDGNSRSRTVWEKFQFTLEAPPCSKINGTISVSRETKQYDLHETFEIAGKQVTVDGTMEVRNALTQSFIVNNIEKIENCAGAEDITDHCALDAIDPLILPPGDHEWVCTTTLRKTVCKARCRNGNHYNDAPYKIYCYHESTFWYKDDIEMSPVDCS</sequence>
<dbReference type="EMBL" id="OU015567">
    <property type="protein sequence ID" value="CAG5114347.1"/>
    <property type="molecule type" value="Genomic_DNA"/>
</dbReference>
<keyword evidence="2" id="KW-1185">Reference proteome</keyword>
<name>A0ABN7TC88_OIKDI</name>
<reference evidence="1 2" key="1">
    <citation type="submission" date="2021-04" db="EMBL/GenBank/DDBJ databases">
        <authorList>
            <person name="Bliznina A."/>
        </authorList>
    </citation>
    <scope>NUCLEOTIDE SEQUENCE [LARGE SCALE GENOMIC DNA]</scope>
</reference>
<evidence type="ECO:0000313" key="2">
    <source>
        <dbReference type="Proteomes" id="UP001158576"/>
    </source>
</evidence>
<accession>A0ABN7TC88</accession>
<evidence type="ECO:0000313" key="1">
    <source>
        <dbReference type="EMBL" id="CAG5114347.1"/>
    </source>
</evidence>
<organism evidence="1 2">
    <name type="scientific">Oikopleura dioica</name>
    <name type="common">Tunicate</name>
    <dbReference type="NCBI Taxonomy" id="34765"/>
    <lineage>
        <taxon>Eukaryota</taxon>
        <taxon>Metazoa</taxon>
        <taxon>Chordata</taxon>
        <taxon>Tunicata</taxon>
        <taxon>Appendicularia</taxon>
        <taxon>Copelata</taxon>
        <taxon>Oikopleuridae</taxon>
        <taxon>Oikopleura</taxon>
    </lineage>
</organism>
<dbReference type="SUPFAM" id="SSF56973">
    <property type="entry name" value="Aerolisin/ETX pore-forming domain"/>
    <property type="match status" value="1"/>
</dbReference>
<proteinExistence type="predicted"/>
<gene>
    <name evidence="1" type="ORF">OKIOD_LOCUS17171</name>
</gene>
<protein>
    <submittedName>
        <fullName evidence="1">Oidioi.mRNA.OKI2018_I69.chr2.g8406.t1.cds</fullName>
    </submittedName>
</protein>